<keyword evidence="6" id="KW-0249">Electron transport</keyword>
<evidence type="ECO:0000256" key="9">
    <source>
        <dbReference type="SAM" id="SignalP"/>
    </source>
</evidence>
<keyword evidence="9" id="KW-0732">Signal</keyword>
<name>A0ABV7WYS1_9HYPH</name>
<proteinExistence type="predicted"/>
<feature type="domain" description="Blue (type 1) copper" evidence="10">
    <location>
        <begin position="29"/>
        <end position="115"/>
    </location>
</feature>
<protein>
    <recommendedName>
        <fullName evidence="8">Pseudoazurin</fullName>
    </recommendedName>
</protein>
<dbReference type="EMBL" id="JBHRYD010000002">
    <property type="protein sequence ID" value="MFC3704426.1"/>
    <property type="molecule type" value="Genomic_DNA"/>
</dbReference>
<sequence length="147" mass="15877">MRHFATTMIALAAVAGLAAPAFAADYEVHMLNKGEAGTMVFEPAYLEIQPGDTVTFLPTDKGHNAETIKDMIPEGAESFKSKINETFTVTFDVPGVYGIKCTPHLAMGMVSLILVGDDLENLDEARAVKVPKKAQERFDAVYAELGL</sequence>
<evidence type="ECO:0000256" key="4">
    <source>
        <dbReference type="ARBA" id="ARBA00022723"/>
    </source>
</evidence>
<gene>
    <name evidence="11" type="ORF">ACFOOL_06625</name>
</gene>
<keyword evidence="5" id="KW-0574">Periplasm</keyword>
<accession>A0ABV7WYS1</accession>
<evidence type="ECO:0000256" key="2">
    <source>
        <dbReference type="ARBA" id="ARBA00004418"/>
    </source>
</evidence>
<dbReference type="NCBIfam" id="TIGR02375">
    <property type="entry name" value="pseudoazurin"/>
    <property type="match status" value="1"/>
</dbReference>
<evidence type="ECO:0000313" key="12">
    <source>
        <dbReference type="Proteomes" id="UP001595613"/>
    </source>
</evidence>
<dbReference type="InterPro" id="IPR002386">
    <property type="entry name" value="Amicyanin/Pseudoazurin"/>
</dbReference>
<dbReference type="Gene3D" id="2.60.40.420">
    <property type="entry name" value="Cupredoxins - blue copper proteins"/>
    <property type="match status" value="1"/>
</dbReference>
<dbReference type="PRINTS" id="PR00156">
    <property type="entry name" value="COPPERBLUE"/>
</dbReference>
<evidence type="ECO:0000259" key="10">
    <source>
        <dbReference type="Pfam" id="PF00127"/>
    </source>
</evidence>
<dbReference type="RefSeq" id="WP_380096016.1">
    <property type="nucleotide sequence ID" value="NZ_JBHRYD010000002.1"/>
</dbReference>
<dbReference type="Pfam" id="PF00127">
    <property type="entry name" value="Copper-bind"/>
    <property type="match status" value="1"/>
</dbReference>
<evidence type="ECO:0000256" key="8">
    <source>
        <dbReference type="NCBIfam" id="TIGR02375"/>
    </source>
</evidence>
<evidence type="ECO:0000256" key="1">
    <source>
        <dbReference type="ARBA" id="ARBA00001935"/>
    </source>
</evidence>
<comment type="cofactor">
    <cofactor evidence="1">
        <name>Cu cation</name>
        <dbReference type="ChEBI" id="CHEBI:23378"/>
    </cofactor>
</comment>
<dbReference type="CDD" id="cd04218">
    <property type="entry name" value="Pseudoazurin"/>
    <property type="match status" value="1"/>
</dbReference>
<feature type="signal peptide" evidence="9">
    <location>
        <begin position="1"/>
        <end position="23"/>
    </location>
</feature>
<evidence type="ECO:0000313" key="11">
    <source>
        <dbReference type="EMBL" id="MFC3704426.1"/>
    </source>
</evidence>
<comment type="subcellular location">
    <subcellularLocation>
        <location evidence="2">Periplasm</location>
    </subcellularLocation>
</comment>
<dbReference type="InterPro" id="IPR012745">
    <property type="entry name" value="Pseudoazurin"/>
</dbReference>
<dbReference type="PRINTS" id="PR00155">
    <property type="entry name" value="AMICYANIN"/>
</dbReference>
<dbReference type="InterPro" id="IPR008972">
    <property type="entry name" value="Cupredoxin"/>
</dbReference>
<evidence type="ECO:0000256" key="7">
    <source>
        <dbReference type="ARBA" id="ARBA00023008"/>
    </source>
</evidence>
<organism evidence="11 12">
    <name type="scientific">Devosia honganensis</name>
    <dbReference type="NCBI Taxonomy" id="1610527"/>
    <lineage>
        <taxon>Bacteria</taxon>
        <taxon>Pseudomonadati</taxon>
        <taxon>Pseudomonadota</taxon>
        <taxon>Alphaproteobacteria</taxon>
        <taxon>Hyphomicrobiales</taxon>
        <taxon>Devosiaceae</taxon>
        <taxon>Devosia</taxon>
    </lineage>
</organism>
<evidence type="ECO:0000256" key="6">
    <source>
        <dbReference type="ARBA" id="ARBA00022982"/>
    </source>
</evidence>
<feature type="chain" id="PRO_5047420717" description="Pseudoazurin" evidence="9">
    <location>
        <begin position="24"/>
        <end position="147"/>
    </location>
</feature>
<dbReference type="SUPFAM" id="SSF49503">
    <property type="entry name" value="Cupredoxins"/>
    <property type="match status" value="1"/>
</dbReference>
<comment type="caution">
    <text evidence="11">The sequence shown here is derived from an EMBL/GenBank/DDBJ whole genome shotgun (WGS) entry which is preliminary data.</text>
</comment>
<evidence type="ECO:0000256" key="5">
    <source>
        <dbReference type="ARBA" id="ARBA00022764"/>
    </source>
</evidence>
<evidence type="ECO:0000256" key="3">
    <source>
        <dbReference type="ARBA" id="ARBA00022448"/>
    </source>
</evidence>
<dbReference type="Proteomes" id="UP001595613">
    <property type="component" value="Unassembled WGS sequence"/>
</dbReference>
<dbReference type="InterPro" id="IPR000923">
    <property type="entry name" value="BlueCu_1"/>
</dbReference>
<dbReference type="InterPro" id="IPR001235">
    <property type="entry name" value="Copper_blue_Plastocyanin"/>
</dbReference>
<keyword evidence="12" id="KW-1185">Reference proteome</keyword>
<keyword evidence="3" id="KW-0813">Transport</keyword>
<keyword evidence="4" id="KW-0479">Metal-binding</keyword>
<keyword evidence="7" id="KW-0186">Copper</keyword>
<reference evidence="12" key="1">
    <citation type="journal article" date="2019" name="Int. J. Syst. Evol. Microbiol.">
        <title>The Global Catalogue of Microorganisms (GCM) 10K type strain sequencing project: providing services to taxonomists for standard genome sequencing and annotation.</title>
        <authorList>
            <consortium name="The Broad Institute Genomics Platform"/>
            <consortium name="The Broad Institute Genome Sequencing Center for Infectious Disease"/>
            <person name="Wu L."/>
            <person name="Ma J."/>
        </authorList>
    </citation>
    <scope>NUCLEOTIDE SEQUENCE [LARGE SCALE GENOMIC DNA]</scope>
    <source>
        <strain evidence="12">KCTC 42281</strain>
    </source>
</reference>